<protein>
    <submittedName>
        <fullName evidence="4">TetR family transcriptional regulator</fullName>
    </submittedName>
</protein>
<dbReference type="RefSeq" id="WP_125567433.1">
    <property type="nucleotide sequence ID" value="NZ_AP019307.1"/>
</dbReference>
<dbReference type="EMBL" id="AP019307">
    <property type="protein sequence ID" value="BBH16784.1"/>
    <property type="molecule type" value="Genomic_DNA"/>
</dbReference>
<dbReference type="OrthoDB" id="9816296at2"/>
<keyword evidence="5" id="KW-1185">Reference proteome</keyword>
<dbReference type="InterPro" id="IPR009057">
    <property type="entry name" value="Homeodomain-like_sf"/>
</dbReference>
<feature type="DNA-binding region" description="H-T-H motif" evidence="2">
    <location>
        <begin position="38"/>
        <end position="57"/>
    </location>
</feature>
<organism evidence="4 5">
    <name type="scientific">Nocardioides baekrokdamisoli</name>
    <dbReference type="NCBI Taxonomy" id="1804624"/>
    <lineage>
        <taxon>Bacteria</taxon>
        <taxon>Bacillati</taxon>
        <taxon>Actinomycetota</taxon>
        <taxon>Actinomycetes</taxon>
        <taxon>Propionibacteriales</taxon>
        <taxon>Nocardioidaceae</taxon>
        <taxon>Nocardioides</taxon>
    </lineage>
</organism>
<dbReference type="SUPFAM" id="SSF46689">
    <property type="entry name" value="Homeodomain-like"/>
    <property type="match status" value="1"/>
</dbReference>
<dbReference type="Proteomes" id="UP000271573">
    <property type="component" value="Chromosome"/>
</dbReference>
<dbReference type="PROSITE" id="PS50977">
    <property type="entry name" value="HTH_TETR_2"/>
    <property type="match status" value="1"/>
</dbReference>
<dbReference type="GO" id="GO:0000976">
    <property type="term" value="F:transcription cis-regulatory region binding"/>
    <property type="evidence" value="ECO:0007669"/>
    <property type="project" value="TreeGrafter"/>
</dbReference>
<sequence>MSTTPPRRSQAERRAASRKKILDSTAQCLIERGYAATTISEIQQRTGLARGTLQHHFPTRADLLITTVTHVVDTRVDAFQREAAALPEDIDRIDALVELVWRDLNSPAFFAAVELWVAARTDADLRTQLLQEEARVFAEMRRVYAACLGEPLATDPRTPELIEFTIDLLTGLSMTTMLTGSLGDREAVLRRWKLALAVLSGRAPAEQMLEGRSLQWT</sequence>
<gene>
    <name evidence="4" type="ORF">Back2_10710</name>
</gene>
<keyword evidence="1 2" id="KW-0238">DNA-binding</keyword>
<accession>A0A3G9J002</accession>
<evidence type="ECO:0000256" key="2">
    <source>
        <dbReference type="PROSITE-ProRule" id="PRU00335"/>
    </source>
</evidence>
<name>A0A3G9J002_9ACTN</name>
<dbReference type="GO" id="GO:0003700">
    <property type="term" value="F:DNA-binding transcription factor activity"/>
    <property type="evidence" value="ECO:0007669"/>
    <property type="project" value="TreeGrafter"/>
</dbReference>
<dbReference type="InterPro" id="IPR001647">
    <property type="entry name" value="HTH_TetR"/>
</dbReference>
<dbReference type="AlphaFoldDB" id="A0A3G9J002"/>
<evidence type="ECO:0000256" key="1">
    <source>
        <dbReference type="ARBA" id="ARBA00023125"/>
    </source>
</evidence>
<dbReference type="PANTHER" id="PTHR30055">
    <property type="entry name" value="HTH-TYPE TRANSCRIPTIONAL REGULATOR RUTR"/>
    <property type="match status" value="1"/>
</dbReference>
<proteinExistence type="predicted"/>
<evidence type="ECO:0000313" key="4">
    <source>
        <dbReference type="EMBL" id="BBH16784.1"/>
    </source>
</evidence>
<dbReference type="PANTHER" id="PTHR30055:SF226">
    <property type="entry name" value="HTH-TYPE TRANSCRIPTIONAL REGULATOR PKSA"/>
    <property type="match status" value="1"/>
</dbReference>
<evidence type="ECO:0000259" key="3">
    <source>
        <dbReference type="PROSITE" id="PS50977"/>
    </source>
</evidence>
<dbReference type="Pfam" id="PF00440">
    <property type="entry name" value="TetR_N"/>
    <property type="match status" value="1"/>
</dbReference>
<dbReference type="KEGG" id="nbe:Back2_10710"/>
<dbReference type="InterPro" id="IPR050109">
    <property type="entry name" value="HTH-type_TetR-like_transc_reg"/>
</dbReference>
<evidence type="ECO:0000313" key="5">
    <source>
        <dbReference type="Proteomes" id="UP000271573"/>
    </source>
</evidence>
<reference evidence="4 5" key="1">
    <citation type="submission" date="2018-11" db="EMBL/GenBank/DDBJ databases">
        <title>Complete genome sequence of Nocardioides baekrokdamisoli strain KCTC 39748.</title>
        <authorList>
            <person name="Kang S.W."/>
            <person name="Lee K.C."/>
            <person name="Kim K.K."/>
            <person name="Kim J.S."/>
            <person name="Kim D.S."/>
            <person name="Ko S.H."/>
            <person name="Yang S.H."/>
            <person name="Shin Y.K."/>
            <person name="Lee J.S."/>
        </authorList>
    </citation>
    <scope>NUCLEOTIDE SEQUENCE [LARGE SCALE GENOMIC DNA]</scope>
    <source>
        <strain evidence="4 5">KCTC 39748</strain>
    </source>
</reference>
<feature type="domain" description="HTH tetR-type" evidence="3">
    <location>
        <begin position="15"/>
        <end position="75"/>
    </location>
</feature>
<dbReference type="Gene3D" id="1.10.357.10">
    <property type="entry name" value="Tetracycline Repressor, domain 2"/>
    <property type="match status" value="1"/>
</dbReference>
<dbReference type="PRINTS" id="PR00455">
    <property type="entry name" value="HTHTETR"/>
</dbReference>